<dbReference type="Proteomes" id="UP001183881">
    <property type="component" value="Unassembled WGS sequence"/>
</dbReference>
<proteinExistence type="predicted"/>
<gene>
    <name evidence="3" type="ORF">RM705_28290</name>
</gene>
<evidence type="ECO:0000313" key="3">
    <source>
        <dbReference type="EMBL" id="MDT0398569.1"/>
    </source>
</evidence>
<keyword evidence="2" id="KW-0472">Membrane</keyword>
<accession>A0ABU2Q3S2</accession>
<comment type="caution">
    <text evidence="3">The sequence shown here is derived from an EMBL/GenBank/DDBJ whole genome shotgun (WGS) entry which is preliminary data.</text>
</comment>
<sequence length="272" mass="29479">MGDAPEPFAGEAPENPVGVAPAVAGEGPGASDAPGAAPKRRRGRTVALVAVAAVLGVVVGTCAGYLVQADREPTALPPLSQPVLAQAKGEAPEPLPAARDRRVKTDGDLRKLFLKKPRGAEEPDWPMGSDGWLELTEFAGYYEEPGDMFGGLVMDGFRRAAVTGWSDNDHSVEIRLIQFRQEETLAAAETVDNSQYWADEEDDTDSWLVPGTGEGRVYVHKSPDREPGYEPVYGAEAHIWRGDIAVEIWVYGSKPVPKKMIMDLAERQMERL</sequence>
<keyword evidence="4" id="KW-1185">Reference proteome</keyword>
<dbReference type="EMBL" id="JAVRFA010000052">
    <property type="protein sequence ID" value="MDT0398569.1"/>
    <property type="molecule type" value="Genomic_DNA"/>
</dbReference>
<organism evidence="3 4">
    <name type="scientific">Streptomyces edwardsiae</name>
    <dbReference type="NCBI Taxonomy" id="3075527"/>
    <lineage>
        <taxon>Bacteria</taxon>
        <taxon>Bacillati</taxon>
        <taxon>Actinomycetota</taxon>
        <taxon>Actinomycetes</taxon>
        <taxon>Kitasatosporales</taxon>
        <taxon>Streptomycetaceae</taxon>
        <taxon>Streptomyces</taxon>
    </lineage>
</organism>
<reference evidence="4" key="1">
    <citation type="submission" date="2023-07" db="EMBL/GenBank/DDBJ databases">
        <title>30 novel species of actinomycetes from the DSMZ collection.</title>
        <authorList>
            <person name="Nouioui I."/>
        </authorList>
    </citation>
    <scope>NUCLEOTIDE SEQUENCE [LARGE SCALE GENOMIC DNA]</scope>
    <source>
        <strain evidence="4">DSM 41636</strain>
    </source>
</reference>
<evidence type="ECO:0000256" key="2">
    <source>
        <dbReference type="SAM" id="Phobius"/>
    </source>
</evidence>
<dbReference type="RefSeq" id="WP_311647541.1">
    <property type="nucleotide sequence ID" value="NZ_JAVRFA010000052.1"/>
</dbReference>
<keyword evidence="2" id="KW-1133">Transmembrane helix</keyword>
<evidence type="ECO:0000256" key="1">
    <source>
        <dbReference type="SAM" id="MobiDB-lite"/>
    </source>
</evidence>
<feature type="region of interest" description="Disordered" evidence="1">
    <location>
        <begin position="1"/>
        <end position="41"/>
    </location>
</feature>
<protein>
    <recommendedName>
        <fullName evidence="5">Serine/threonine protein kinase</fullName>
    </recommendedName>
</protein>
<feature type="compositionally biased region" description="Low complexity" evidence="1">
    <location>
        <begin position="11"/>
        <end position="37"/>
    </location>
</feature>
<evidence type="ECO:0008006" key="5">
    <source>
        <dbReference type="Google" id="ProtNLM"/>
    </source>
</evidence>
<name>A0ABU2Q3S2_9ACTN</name>
<feature type="transmembrane region" description="Helical" evidence="2">
    <location>
        <begin position="46"/>
        <end position="67"/>
    </location>
</feature>
<keyword evidence="2" id="KW-0812">Transmembrane</keyword>
<evidence type="ECO:0000313" key="4">
    <source>
        <dbReference type="Proteomes" id="UP001183881"/>
    </source>
</evidence>